<evidence type="ECO:0000256" key="1">
    <source>
        <dbReference type="ARBA" id="ARBA00004123"/>
    </source>
</evidence>
<feature type="compositionally biased region" description="Basic and acidic residues" evidence="4">
    <location>
        <begin position="288"/>
        <end position="304"/>
    </location>
</feature>
<feature type="compositionally biased region" description="Acidic residues" evidence="4">
    <location>
        <begin position="134"/>
        <end position="143"/>
    </location>
</feature>
<dbReference type="GO" id="GO:0010997">
    <property type="term" value="F:anaphase-promoting complex binding"/>
    <property type="evidence" value="ECO:0007669"/>
    <property type="project" value="TreeGrafter"/>
</dbReference>
<feature type="compositionally biased region" description="Basic and acidic residues" evidence="4">
    <location>
        <begin position="1302"/>
        <end position="1331"/>
    </location>
</feature>
<evidence type="ECO:0000259" key="5">
    <source>
        <dbReference type="Pfam" id="PF09444"/>
    </source>
</evidence>
<feature type="region of interest" description="Disordered" evidence="4">
    <location>
        <begin position="1091"/>
        <end position="1208"/>
    </location>
</feature>
<protein>
    <recommendedName>
        <fullName evidence="5">DNA replication checkpoint mediator MRC1 domain-containing protein</fullName>
    </recommendedName>
</protein>
<evidence type="ECO:0000256" key="4">
    <source>
        <dbReference type="SAM" id="MobiDB-lite"/>
    </source>
</evidence>
<feature type="compositionally biased region" description="Basic and acidic residues" evidence="4">
    <location>
        <begin position="256"/>
        <end position="279"/>
    </location>
</feature>
<dbReference type="GO" id="GO:0005634">
    <property type="term" value="C:nucleus"/>
    <property type="evidence" value="ECO:0007669"/>
    <property type="project" value="UniProtKB-SubCell"/>
</dbReference>
<feature type="compositionally biased region" description="Basic and acidic residues" evidence="4">
    <location>
        <begin position="396"/>
        <end position="405"/>
    </location>
</feature>
<feature type="compositionally biased region" description="Basic and acidic residues" evidence="4">
    <location>
        <begin position="430"/>
        <end position="440"/>
    </location>
</feature>
<feature type="compositionally biased region" description="Acidic residues" evidence="4">
    <location>
        <begin position="953"/>
        <end position="963"/>
    </location>
</feature>
<feature type="compositionally biased region" description="Polar residues" evidence="4">
    <location>
        <begin position="381"/>
        <end position="390"/>
    </location>
</feature>
<feature type="compositionally biased region" description="Acidic residues" evidence="4">
    <location>
        <begin position="612"/>
        <end position="660"/>
    </location>
</feature>
<evidence type="ECO:0000256" key="3">
    <source>
        <dbReference type="ARBA" id="ARBA00023242"/>
    </source>
</evidence>
<dbReference type="InterPro" id="IPR024146">
    <property type="entry name" value="Claspin"/>
</dbReference>
<dbReference type="PANTHER" id="PTHR14396:SF10">
    <property type="entry name" value="CLASPIN"/>
    <property type="match status" value="1"/>
</dbReference>
<dbReference type="GO" id="GO:0033314">
    <property type="term" value="P:mitotic DNA replication checkpoint signaling"/>
    <property type="evidence" value="ECO:0007669"/>
    <property type="project" value="TreeGrafter"/>
</dbReference>
<dbReference type="OrthoDB" id="2130597at2759"/>
<evidence type="ECO:0000256" key="2">
    <source>
        <dbReference type="ARBA" id="ARBA00022553"/>
    </source>
</evidence>
<proteinExistence type="predicted"/>
<feature type="compositionally biased region" description="Low complexity" evidence="4">
    <location>
        <begin position="1280"/>
        <end position="1291"/>
    </location>
</feature>
<dbReference type="Proteomes" id="UP000801428">
    <property type="component" value="Unassembled WGS sequence"/>
</dbReference>
<dbReference type="GO" id="GO:0007095">
    <property type="term" value="P:mitotic G2 DNA damage checkpoint signaling"/>
    <property type="evidence" value="ECO:0007669"/>
    <property type="project" value="TreeGrafter"/>
</dbReference>
<feature type="region of interest" description="Disordered" evidence="4">
    <location>
        <begin position="761"/>
        <end position="794"/>
    </location>
</feature>
<sequence>MLKLSPPRTLYSKQLSIASVFVDFLALKFLYARVREQVASRPSVSITPVTDIRYGSTAQKIHTLNMATAAAGDAGVSSKPRTKLLAALRRSDSSDSSESSADSASDASDAEDATTSISKPVYNPRAQRRSLTPEIEEDEEVDAESAYQRMRQRLAAAKETQENLPQKAASVLTAAVDSGDEEDTMPVQRTVRRSTAMNQRSPGPRVQPSPNVQSRQSSPGLFVSPGPSPVKQRTQARSSNGSESEDSSHRASATDLQERVKRIRAERLARQKEEKEKLSKQQPSGRSLGREAGSESEGEIDRRLTQQSKPTRRAGKKALEAMARDQQRISRNMQLTHQAKTKKRYSTKDLFSKFGFNAPDNETTASPRTPEKITALASSDVDAQSNSDTPPTSPPRQDDVSEKTTSKSNNTTPKATGVSMTDDTTPVPAKVDKGKGRAPEFAHLPTRTWPTQSQIVAVQHTQVQDAEPLDTVMVDLSDSDDEVQPKSRFAVFDRIGTKERDESKSFVTLRHLAHLTSPKTSRKGPKSISRNEMNFGLAQKARQQAQRVREERIEELKRRGIHIETAEEREKHQMEVEDLVAQFEKQRQEDLKLAKLEKKEAKANGQTIDELPSSDEDEDEDYIGSGEEDAEENNDDDQDEEAEDELELSGSEDEAAEDADASNGLIDGAAEEDGGAEAEEASITDLADDEEDESVPLARKSTSKRARRVVDDDDESSDEAPRLGSPTQKATQDDAKSAFGFGETTAGVGLTQMFAGTMANLDDSQATSQEPEQDSLDFLRSLPDTQPGLTYSQTHDTLVPNSQLFVSPRKASQAGAESQFSLNIGQVVAPSPSRTQFSEAPEPTQDAGFSFSRSPAGFKAPISTVETVMMSVSESPIKQRPGRLQRGRREATVELSDEEENLDGAISDLSDVDDIQRPPKHRDAFRAMQKGAKKQKAIADFNKKNSAAKEIVEEQADESEDEYAGIGGASDDDSGEEDEDLKNMIDHADVKVDERKLAAFYADKDKKDDEKNINQLYKDIMNGGLRKRAGRDAFDMSDSEDEAEMRQRKKRAEFARMQKALMSDENIGKIAENPKQQAFFKTLADFADDAEYDFLEMPEPKSIYAEESQSQSQSESQQQGGGEEAEMVVPNSQNEATDMLPPNPLKRKSPSSSQKENRPPPIMRRTDDGLSRRPMTLADVQNSVSELLEDSRVVVPDSQYSSDSDSELEIVDKPVRKAVVDRLTLSRQSTIDDSQDGAGGMAFHTPSRGTTIPGFKVPSLIRQATSNLSAAGDSQRSDSRTSQSSESSVRRGGTGRSNIHAQAREAERRALLEKSEKRRKEVLKKKVDGARRKGGMRSVLGDLSGGFE</sequence>
<comment type="caution">
    <text evidence="6">The sequence shown here is derived from an EMBL/GenBank/DDBJ whole genome shotgun (WGS) entry which is preliminary data.</text>
</comment>
<organism evidence="6 7">
    <name type="scientific">Curvularia kusanoi</name>
    <name type="common">Cochliobolus kusanoi</name>
    <dbReference type="NCBI Taxonomy" id="90978"/>
    <lineage>
        <taxon>Eukaryota</taxon>
        <taxon>Fungi</taxon>
        <taxon>Dikarya</taxon>
        <taxon>Ascomycota</taxon>
        <taxon>Pezizomycotina</taxon>
        <taxon>Dothideomycetes</taxon>
        <taxon>Pleosporomycetidae</taxon>
        <taxon>Pleosporales</taxon>
        <taxon>Pleosporineae</taxon>
        <taxon>Pleosporaceae</taxon>
        <taxon>Curvularia</taxon>
    </lineage>
</organism>
<feature type="compositionally biased region" description="Polar residues" evidence="4">
    <location>
        <begin position="329"/>
        <end position="338"/>
    </location>
</feature>
<gene>
    <name evidence="6" type="ORF">E8E13_010192</name>
</gene>
<feature type="compositionally biased region" description="Acidic residues" evidence="4">
    <location>
        <begin position="970"/>
        <end position="980"/>
    </location>
</feature>
<feature type="compositionally biased region" description="Polar residues" evidence="4">
    <location>
        <begin position="208"/>
        <end position="219"/>
    </location>
</feature>
<reference evidence="6" key="1">
    <citation type="submission" date="2019-04" db="EMBL/GenBank/DDBJ databases">
        <title>Sequencing of skin fungus with MAO and IRED activity.</title>
        <authorList>
            <person name="Marsaioli A.J."/>
            <person name="Bonatto J.M.C."/>
            <person name="Reis Junior O."/>
        </authorList>
    </citation>
    <scope>NUCLEOTIDE SEQUENCE</scope>
    <source>
        <strain evidence="6">30M1</strain>
    </source>
</reference>
<feature type="region of interest" description="Disordered" evidence="4">
    <location>
        <begin position="952"/>
        <end position="987"/>
    </location>
</feature>
<name>A0A9P4WDV7_CURKU</name>
<keyword evidence="7" id="KW-1185">Reference proteome</keyword>
<feature type="compositionally biased region" description="Low complexity" evidence="4">
    <location>
        <begin position="94"/>
        <end position="107"/>
    </location>
</feature>
<accession>A0A9P4WDV7</accession>
<feature type="compositionally biased region" description="Low complexity" evidence="4">
    <location>
        <begin position="1106"/>
        <end position="1118"/>
    </location>
</feature>
<feature type="region of interest" description="Disordered" evidence="4">
    <location>
        <begin position="597"/>
        <end position="741"/>
    </location>
</feature>
<feature type="region of interest" description="Disordered" evidence="4">
    <location>
        <begin position="873"/>
        <end position="919"/>
    </location>
</feature>
<dbReference type="EMBL" id="SWKU01000005">
    <property type="protein sequence ID" value="KAF3006774.1"/>
    <property type="molecule type" value="Genomic_DNA"/>
</dbReference>
<dbReference type="InterPro" id="IPR018564">
    <property type="entry name" value="Repl_chkpnt_MRC1_dom"/>
</dbReference>
<dbReference type="Pfam" id="PF09444">
    <property type="entry name" value="MRC1"/>
    <property type="match status" value="1"/>
</dbReference>
<feature type="domain" description="DNA replication checkpoint mediator MRC1" evidence="5">
    <location>
        <begin position="944"/>
        <end position="1082"/>
    </location>
</feature>
<feature type="compositionally biased region" description="Polar residues" evidence="4">
    <location>
        <begin position="783"/>
        <end position="794"/>
    </location>
</feature>
<keyword evidence="2" id="KW-0597">Phosphoprotein</keyword>
<feature type="compositionally biased region" description="Basic and acidic residues" evidence="4">
    <location>
        <begin position="317"/>
        <end position="328"/>
    </location>
</feature>
<keyword evidence="3" id="KW-0539">Nucleus</keyword>
<feature type="region of interest" description="Disordered" evidence="4">
    <location>
        <begin position="87"/>
        <end position="448"/>
    </location>
</feature>
<feature type="region of interest" description="Disordered" evidence="4">
    <location>
        <begin position="1230"/>
        <end position="1348"/>
    </location>
</feature>
<comment type="subcellular location">
    <subcellularLocation>
        <location evidence="1">Nucleus</location>
    </subcellularLocation>
</comment>
<dbReference type="PANTHER" id="PTHR14396">
    <property type="entry name" value="CLASPIN"/>
    <property type="match status" value="1"/>
</dbReference>
<feature type="compositionally biased region" description="Acidic residues" evidence="4">
    <location>
        <begin position="669"/>
        <end position="694"/>
    </location>
</feature>
<feature type="region of interest" description="Disordered" evidence="4">
    <location>
        <begin position="516"/>
        <end position="549"/>
    </location>
</feature>
<evidence type="ECO:0000313" key="6">
    <source>
        <dbReference type="EMBL" id="KAF3006774.1"/>
    </source>
</evidence>
<evidence type="ECO:0000313" key="7">
    <source>
        <dbReference type="Proteomes" id="UP000801428"/>
    </source>
</evidence>
<feature type="region of interest" description="Disordered" evidence="4">
    <location>
        <begin position="832"/>
        <end position="856"/>
    </location>
</feature>